<dbReference type="CDD" id="cd14066">
    <property type="entry name" value="STKc_IRAK"/>
    <property type="match status" value="1"/>
</dbReference>
<dbReference type="Gene3D" id="1.10.510.10">
    <property type="entry name" value="Transferase(Phosphotransferase) domain 1"/>
    <property type="match status" value="2"/>
</dbReference>
<keyword evidence="13 18" id="KW-0472">Membrane</keyword>
<keyword evidence="6 18" id="KW-0812">Transmembrane</keyword>
<accession>A0ABQ7EPD8</accession>
<keyword evidence="21" id="KW-1185">Reference proteome</keyword>
<dbReference type="Gene3D" id="3.80.10.10">
    <property type="entry name" value="Ribonuclease Inhibitor"/>
    <property type="match status" value="1"/>
</dbReference>
<name>A0ABQ7EPD8_BRACR</name>
<dbReference type="PANTHER" id="PTHR45631">
    <property type="entry name" value="OS07G0107800 PROTEIN-RELATED"/>
    <property type="match status" value="1"/>
</dbReference>
<evidence type="ECO:0000313" key="21">
    <source>
        <dbReference type="Proteomes" id="UP000266723"/>
    </source>
</evidence>
<organism evidence="20 21">
    <name type="scientific">Brassica cretica</name>
    <name type="common">Mustard</name>
    <dbReference type="NCBI Taxonomy" id="69181"/>
    <lineage>
        <taxon>Eukaryota</taxon>
        <taxon>Viridiplantae</taxon>
        <taxon>Streptophyta</taxon>
        <taxon>Embryophyta</taxon>
        <taxon>Tracheophyta</taxon>
        <taxon>Spermatophyta</taxon>
        <taxon>Magnoliopsida</taxon>
        <taxon>eudicotyledons</taxon>
        <taxon>Gunneridae</taxon>
        <taxon>Pentapetalae</taxon>
        <taxon>rosids</taxon>
        <taxon>malvids</taxon>
        <taxon>Brassicales</taxon>
        <taxon>Brassicaceae</taxon>
        <taxon>Brassiceae</taxon>
        <taxon>Brassica</taxon>
    </lineage>
</organism>
<dbReference type="Pfam" id="PF03200">
    <property type="entry name" value="Glyco_hydro_63"/>
    <property type="match status" value="2"/>
</dbReference>
<dbReference type="SUPFAM" id="SSF52058">
    <property type="entry name" value="L domain-like"/>
    <property type="match status" value="1"/>
</dbReference>
<dbReference type="EMBL" id="QGKV02000297">
    <property type="protein sequence ID" value="KAF3605237.1"/>
    <property type="molecule type" value="Genomic_DNA"/>
</dbReference>
<dbReference type="Pfam" id="PF12819">
    <property type="entry name" value="Malectin_like"/>
    <property type="match status" value="1"/>
</dbReference>
<evidence type="ECO:0000256" key="11">
    <source>
        <dbReference type="ARBA" id="ARBA00022840"/>
    </source>
</evidence>
<evidence type="ECO:0000256" key="16">
    <source>
        <dbReference type="PROSITE-ProRule" id="PRU10141"/>
    </source>
</evidence>
<gene>
    <name evidence="20" type="ORF">DY000_02044670</name>
</gene>
<feature type="compositionally biased region" description="Polar residues" evidence="17">
    <location>
        <begin position="1588"/>
        <end position="1609"/>
    </location>
</feature>
<dbReference type="PANTHER" id="PTHR45631:SF171">
    <property type="entry name" value="GENOME ASSEMBLY, CHROMOSOME: A10"/>
    <property type="match status" value="1"/>
</dbReference>
<dbReference type="InterPro" id="IPR001611">
    <property type="entry name" value="Leu-rich_rpt"/>
</dbReference>
<evidence type="ECO:0000256" key="17">
    <source>
        <dbReference type="SAM" id="MobiDB-lite"/>
    </source>
</evidence>
<comment type="catalytic activity">
    <reaction evidence="15">
        <text>L-seryl-[protein] + ATP = O-phospho-L-seryl-[protein] + ADP + H(+)</text>
        <dbReference type="Rhea" id="RHEA:17989"/>
        <dbReference type="Rhea" id="RHEA-COMP:9863"/>
        <dbReference type="Rhea" id="RHEA-COMP:11604"/>
        <dbReference type="ChEBI" id="CHEBI:15378"/>
        <dbReference type="ChEBI" id="CHEBI:29999"/>
        <dbReference type="ChEBI" id="CHEBI:30616"/>
        <dbReference type="ChEBI" id="CHEBI:83421"/>
        <dbReference type="ChEBI" id="CHEBI:456216"/>
        <dbReference type="EC" id="2.7.11.1"/>
    </reaction>
</comment>
<dbReference type="InterPro" id="IPR024788">
    <property type="entry name" value="Malectin-like_Carb-bd_dom"/>
</dbReference>
<evidence type="ECO:0000256" key="1">
    <source>
        <dbReference type="ARBA" id="ARBA00004167"/>
    </source>
</evidence>
<dbReference type="PROSITE" id="PS00108">
    <property type="entry name" value="PROTEIN_KINASE_ST"/>
    <property type="match status" value="1"/>
</dbReference>
<proteinExistence type="predicted"/>
<dbReference type="InterPro" id="IPR032675">
    <property type="entry name" value="LRR_dom_sf"/>
</dbReference>
<dbReference type="InterPro" id="IPR038518">
    <property type="entry name" value="Glyco_hydro_63N_sf"/>
</dbReference>
<comment type="catalytic activity">
    <reaction evidence="14">
        <text>L-threonyl-[protein] + ATP = O-phospho-L-threonyl-[protein] + ADP + H(+)</text>
        <dbReference type="Rhea" id="RHEA:46608"/>
        <dbReference type="Rhea" id="RHEA-COMP:11060"/>
        <dbReference type="Rhea" id="RHEA-COMP:11605"/>
        <dbReference type="ChEBI" id="CHEBI:15378"/>
        <dbReference type="ChEBI" id="CHEBI:30013"/>
        <dbReference type="ChEBI" id="CHEBI:30616"/>
        <dbReference type="ChEBI" id="CHEBI:61977"/>
        <dbReference type="ChEBI" id="CHEBI:456216"/>
        <dbReference type="EC" id="2.7.11.1"/>
    </reaction>
</comment>
<dbReference type="EC" id="2.7.11.1" evidence="2"/>
<evidence type="ECO:0000256" key="15">
    <source>
        <dbReference type="ARBA" id="ARBA00048679"/>
    </source>
</evidence>
<evidence type="ECO:0000256" key="9">
    <source>
        <dbReference type="ARBA" id="ARBA00022741"/>
    </source>
</evidence>
<dbReference type="InterPro" id="IPR000719">
    <property type="entry name" value="Prot_kinase_dom"/>
</dbReference>
<evidence type="ECO:0000259" key="19">
    <source>
        <dbReference type="PROSITE" id="PS50011"/>
    </source>
</evidence>
<keyword evidence="7" id="KW-0732">Signal</keyword>
<sequence>MNLMVKTLGLDDEEKRGVNLFFYIADESGKVLNLGLQGSSTLVCGSREVDVGNWQLHLKSEAPGLVRHYCGFKTANSVNLSDLVQKNLTENMFGQVKLTDTAEDDSNVYVFQISTMSQFSTIDIAFISGIDEKTADMEDRTNTLTGSQLTTLLAEKHVAFDEKFRECFNLSEEIDAKTLDVGKAAIGNMLGGIGYLYGQSKVFYHKSKHHFLHYWPAELYTAVPCRSKLPWGQLSDEGSHQMLIWRWDFRITLDIVGHWLDLMNVEGWIPREQILGLEALSKIKHDHVQYPDVVNPPTLLLVLCDLIIGIDEKKFNDEESAEIVSFLERAFARLEAWFVPVMHYDRDHKTYLDFGNHTEKVRLVIEFGRGIRVTDEEPELKKVPHVGYASLFPFMSKIIPPHSEILEQQLDLISSNELVCSDYGLLSLAKTSSLYMTPNALMNQPPCWRGPIWMNINYMILASLKHYSSDENIWERYDQTKGTGEGGRNFTGWSALILLIMTEDYPQDEHRLLVYEFMPRASLIIFSGEGYISNRSWKLRLKVALGAERDLRFFTEYNEKLSDFGLAKDGPMGDESHVSRRVMGTHGYAAHEYLATGHLTTKSDVSSFRVVLLELLSGRRAMDRNRPSGERNLVEWAKPYLANKRKILRLWIIVFKISTLWKKHLEHIKSLNASRGGNVDRTERRVRRRNDTVVTKKPDAGFVRQTAVGCTVVAYPLPSTSPLKSIAKFVVLKTERQSRMGATLNGLLFYVCATFSIIHLAHSQNQQGFISLDCGLPSNESPYNEPFTNLTYISDASFVHSGKTGTIHKDLKTHFMKPYTGLRYFPDGIRNCYNLSVMQDTKYLIRTVFVYGNYDGLNASPRFDLHLGPNIWTTVDAKLSGPGMAQEIIHITRSNILEICLVKTGTSTPLISALELRPLPYDTYITRTGSLKYVDRIYFSNSDKGVRYPEDVYDRAWSPFLLVEWTQINTTLNVVDSHKDYNPPQDVIKTAAVPANASEPMTFSWTLDTSDDETYAYLYMADIQKVRNNDTREFDIIANGKVEFDPYSPMKFEVEVLFNRVPLKCEGGLCRVQLSRTRKSTLPPLMNALEIFQVIEFPQSETNQDDVIAMKNIRDNYGLNKISWQGDPCVPKQFLWSGLRCNVIDVSTPPRIIALDLSSSGLSGDIPLFIQNLTQLQELDLSRNNLTGEVPEFLAKMKSLVVINLSGNKLRGRIPQALLDREKEGLKLSLDGYLRTCKSCKKKFPVAAVVGASLSSVAIIITVVVLIFIFKRKKPSISKVKRSSLELKNRRFTYSEVKDMTNNFQVVLGKGGFGVVCQGFLNNQQVAVKVLSQSSTQGYKEFKTEVELLLRVHHVTLVNLIGYCDEGNDLALIYEFMENGNLKEHLSGERDGSVLNWPSRLKIAIESALGIEYLHIGCKPPMVHRDVKSTNILLGQHFEAKLADFGLSRSFLVGSKTHVSTTNVAGTIGYLDPEYYQKHWLTEKSDVYSFGIVLLEIITGQPVIDQSRENSYIVEWAKSMLANGDIESIMDPKLHREYDTGSSWKALELAMACINPSSAERPNMTRVAHELNECLEVYENLSKRRSQDANSSKSTGHSISFVSDTPSAR</sequence>
<dbReference type="SUPFAM" id="SSF48208">
    <property type="entry name" value="Six-hairpin glycosidases"/>
    <property type="match status" value="1"/>
</dbReference>
<keyword evidence="4" id="KW-0433">Leucine-rich repeat</keyword>
<dbReference type="InterPro" id="IPR008928">
    <property type="entry name" value="6-hairpin_glycosidase_sf"/>
</dbReference>
<keyword evidence="5" id="KW-0808">Transferase</keyword>
<dbReference type="Proteomes" id="UP000266723">
    <property type="component" value="Unassembled WGS sequence"/>
</dbReference>
<evidence type="ECO:0000256" key="5">
    <source>
        <dbReference type="ARBA" id="ARBA00022679"/>
    </source>
</evidence>
<keyword evidence="8" id="KW-0677">Repeat</keyword>
<dbReference type="InterPro" id="IPR008271">
    <property type="entry name" value="Ser/Thr_kinase_AS"/>
</dbReference>
<dbReference type="InterPro" id="IPR012341">
    <property type="entry name" value="6hp_glycosidase-like_sf"/>
</dbReference>
<keyword evidence="10" id="KW-0418">Kinase</keyword>
<dbReference type="Pfam" id="PF07714">
    <property type="entry name" value="PK_Tyr_Ser-Thr"/>
    <property type="match status" value="2"/>
</dbReference>
<dbReference type="Pfam" id="PF13855">
    <property type="entry name" value="LRR_8"/>
    <property type="match status" value="1"/>
</dbReference>
<dbReference type="InterPro" id="IPR017441">
    <property type="entry name" value="Protein_kinase_ATP_BS"/>
</dbReference>
<comment type="subcellular location">
    <subcellularLocation>
        <location evidence="1">Membrane</location>
        <topology evidence="1">Single-pass membrane protein</topology>
    </subcellularLocation>
</comment>
<evidence type="ECO:0000256" key="14">
    <source>
        <dbReference type="ARBA" id="ARBA00047899"/>
    </source>
</evidence>
<dbReference type="InterPro" id="IPR011009">
    <property type="entry name" value="Kinase-like_dom_sf"/>
</dbReference>
<evidence type="ECO:0000256" key="2">
    <source>
        <dbReference type="ARBA" id="ARBA00012513"/>
    </source>
</evidence>
<keyword evidence="9 16" id="KW-0547">Nucleotide-binding</keyword>
<dbReference type="SMART" id="SM00220">
    <property type="entry name" value="S_TKc"/>
    <property type="match status" value="1"/>
</dbReference>
<dbReference type="Gene3D" id="2.70.98.110">
    <property type="entry name" value="Glycosyl hydrolase family 63, N-terminal domain"/>
    <property type="match status" value="1"/>
</dbReference>
<comment type="caution">
    <text evidence="20">The sequence shown here is derived from an EMBL/GenBank/DDBJ whole genome shotgun (WGS) entry which is preliminary data.</text>
</comment>
<dbReference type="InterPro" id="IPR031335">
    <property type="entry name" value="Glyco_hydro_63_C"/>
</dbReference>
<dbReference type="InterPro" id="IPR001245">
    <property type="entry name" value="Ser-Thr/Tyr_kinase_cat_dom"/>
</dbReference>
<evidence type="ECO:0000256" key="18">
    <source>
        <dbReference type="SAM" id="Phobius"/>
    </source>
</evidence>
<feature type="binding site" evidence="16">
    <location>
        <position position="1329"/>
    </location>
    <ligand>
        <name>ATP</name>
        <dbReference type="ChEBI" id="CHEBI:30616"/>
    </ligand>
</feature>
<evidence type="ECO:0000256" key="3">
    <source>
        <dbReference type="ARBA" id="ARBA00022527"/>
    </source>
</evidence>
<dbReference type="Gene3D" id="3.30.200.20">
    <property type="entry name" value="Phosphorylase Kinase, domain 1"/>
    <property type="match status" value="1"/>
</dbReference>
<dbReference type="Gene3D" id="1.50.10.10">
    <property type="match status" value="2"/>
</dbReference>
<reference evidence="20 21" key="1">
    <citation type="journal article" date="2020" name="BMC Genomics">
        <title>Intraspecific diversification of the crop wild relative Brassica cretica Lam. using demographic model selection.</title>
        <authorList>
            <person name="Kioukis A."/>
            <person name="Michalopoulou V.A."/>
            <person name="Briers L."/>
            <person name="Pirintsos S."/>
            <person name="Studholme D.J."/>
            <person name="Pavlidis P."/>
            <person name="Sarris P.F."/>
        </authorList>
    </citation>
    <scope>NUCLEOTIDE SEQUENCE [LARGE SCALE GENOMIC DNA]</scope>
    <source>
        <strain evidence="21">cv. PFS-1207/04</strain>
    </source>
</reference>
<evidence type="ECO:0000256" key="4">
    <source>
        <dbReference type="ARBA" id="ARBA00022614"/>
    </source>
</evidence>
<dbReference type="PROSITE" id="PS50011">
    <property type="entry name" value="PROTEIN_KINASE_DOM"/>
    <property type="match status" value="1"/>
</dbReference>
<keyword evidence="3" id="KW-0723">Serine/threonine-protein kinase</keyword>
<feature type="transmembrane region" description="Helical" evidence="18">
    <location>
        <begin position="1244"/>
        <end position="1270"/>
    </location>
</feature>
<keyword evidence="12 18" id="KW-1133">Transmembrane helix</keyword>
<feature type="region of interest" description="Disordered" evidence="17">
    <location>
        <begin position="1586"/>
        <end position="1609"/>
    </location>
</feature>
<protein>
    <recommendedName>
        <fullName evidence="2">non-specific serine/threonine protein kinase</fullName>
        <ecNumber evidence="2">2.7.11.1</ecNumber>
    </recommendedName>
</protein>
<feature type="domain" description="Protein kinase" evidence="19">
    <location>
        <begin position="1302"/>
        <end position="1572"/>
    </location>
</feature>
<evidence type="ECO:0000256" key="7">
    <source>
        <dbReference type="ARBA" id="ARBA00022729"/>
    </source>
</evidence>
<evidence type="ECO:0000256" key="12">
    <source>
        <dbReference type="ARBA" id="ARBA00022989"/>
    </source>
</evidence>
<keyword evidence="11 16" id="KW-0067">ATP-binding</keyword>
<dbReference type="SUPFAM" id="SSF56112">
    <property type="entry name" value="Protein kinase-like (PK-like)"/>
    <property type="match status" value="2"/>
</dbReference>
<evidence type="ECO:0000313" key="20">
    <source>
        <dbReference type="EMBL" id="KAF3605237.1"/>
    </source>
</evidence>
<evidence type="ECO:0000256" key="6">
    <source>
        <dbReference type="ARBA" id="ARBA00022692"/>
    </source>
</evidence>
<dbReference type="PROSITE" id="PS00107">
    <property type="entry name" value="PROTEIN_KINASE_ATP"/>
    <property type="match status" value="1"/>
</dbReference>
<evidence type="ECO:0000256" key="8">
    <source>
        <dbReference type="ARBA" id="ARBA00022737"/>
    </source>
</evidence>
<evidence type="ECO:0000256" key="10">
    <source>
        <dbReference type="ARBA" id="ARBA00022777"/>
    </source>
</evidence>
<evidence type="ECO:0000256" key="13">
    <source>
        <dbReference type="ARBA" id="ARBA00023136"/>
    </source>
</evidence>